<keyword evidence="5" id="KW-0829">Tyrosine-protein kinase</keyword>
<evidence type="ECO:0000313" key="10">
    <source>
        <dbReference type="EMBL" id="TLD72302.1"/>
    </source>
</evidence>
<evidence type="ECO:0000256" key="7">
    <source>
        <dbReference type="SAM" id="MobiDB-lite"/>
    </source>
</evidence>
<evidence type="ECO:0000259" key="9">
    <source>
        <dbReference type="Pfam" id="PF13614"/>
    </source>
</evidence>
<organism evidence="10 11">
    <name type="scientific">Phragmitibacter flavus</name>
    <dbReference type="NCBI Taxonomy" id="2576071"/>
    <lineage>
        <taxon>Bacteria</taxon>
        <taxon>Pseudomonadati</taxon>
        <taxon>Verrucomicrobiota</taxon>
        <taxon>Verrucomicrobiia</taxon>
        <taxon>Verrucomicrobiales</taxon>
        <taxon>Verrucomicrobiaceae</taxon>
        <taxon>Phragmitibacter</taxon>
    </lineage>
</organism>
<feature type="transmembrane region" description="Helical" evidence="8">
    <location>
        <begin position="440"/>
        <end position="462"/>
    </location>
</feature>
<dbReference type="InterPro" id="IPR005702">
    <property type="entry name" value="Wzc-like_C"/>
</dbReference>
<evidence type="ECO:0000256" key="4">
    <source>
        <dbReference type="ARBA" id="ARBA00022840"/>
    </source>
</evidence>
<dbReference type="PANTHER" id="PTHR32309">
    <property type="entry name" value="TYROSINE-PROTEIN KINASE"/>
    <property type="match status" value="1"/>
</dbReference>
<keyword evidence="1 10" id="KW-0808">Transferase</keyword>
<dbReference type="InterPro" id="IPR027417">
    <property type="entry name" value="P-loop_NTPase"/>
</dbReference>
<keyword evidence="11" id="KW-1185">Reference proteome</keyword>
<sequence>MDVFDNQPTGGNSLHRYHETSAKLTRYRVLLRRRWWFVLLTASIAVCVVTLWITSKETEYIAIGRIATGTRINLTEGRGGGVVENGVLPADFYGTQMEILMGSTLYTRAVERVRSLHPEIKPIEVDVKVAQQRGSSILNVGGTGKEPEFTRHLVEALLDEYMAFRKEMIDSSITSALNKVIQEVLTREKEVKLTKERLEEFLKNNNTVIFEGERNEAALYLSKLKSTLNDYQTERSLMEKMGLDDYLKQKDQSGTAGAATAPAPAPGGAAGQRSEGAGIQNSNSARSSDLMGGLSRTEAEYLNSMSDLKLFEAERQQLLRIYKPEHPRVLELDEKIEKQMALIEIHRVASSEEWQRRLETIRLKIANLNDEIIIWENKARDANDKIVTHLSLKSEAERVFEDYQDWKRKMDSLSDTNATTTDMVNIMERPKIAREDEQKLLVPLLLAFFGGSAAGMGILLLFDRLDDRMNSYSEFQALFPNEPVVGQIPELKSRGDVALISPNDDRHLYAEAFRNLRSSILFKNWEGGKPPKTILITSAVPNEGKTTTVCNMAITMALGGSRVLLADADLRRGGVNEMFNAPASPGFSEVLTGQINWRDAVQETDTRNLHILTRGEAISQTSELFLSSLSDQVLGELAEEYDYIIFDTAPVLVADDTASFAPKIDATLFVVRISSTTARLSAKALDLLYERQVNVAGVILNRSSTSLKEYTYYNYASYYSTTSPQKAKPKPVG</sequence>
<dbReference type="Proteomes" id="UP000306196">
    <property type="component" value="Unassembled WGS sequence"/>
</dbReference>
<dbReference type="InterPro" id="IPR050445">
    <property type="entry name" value="Bact_polysacc_biosynth/exp"/>
</dbReference>
<evidence type="ECO:0000256" key="6">
    <source>
        <dbReference type="SAM" id="Coils"/>
    </source>
</evidence>
<keyword evidence="8" id="KW-1133">Transmembrane helix</keyword>
<evidence type="ECO:0000256" key="2">
    <source>
        <dbReference type="ARBA" id="ARBA00022741"/>
    </source>
</evidence>
<keyword evidence="6" id="KW-0175">Coiled coil</keyword>
<dbReference type="SUPFAM" id="SSF52540">
    <property type="entry name" value="P-loop containing nucleoside triphosphate hydrolases"/>
    <property type="match status" value="1"/>
</dbReference>
<keyword evidence="3 10" id="KW-0418">Kinase</keyword>
<dbReference type="InterPro" id="IPR025669">
    <property type="entry name" value="AAA_dom"/>
</dbReference>
<dbReference type="RefSeq" id="WP_138084658.1">
    <property type="nucleotide sequence ID" value="NZ_VAUV01000002.1"/>
</dbReference>
<dbReference type="Pfam" id="PF13614">
    <property type="entry name" value="AAA_31"/>
    <property type="match status" value="1"/>
</dbReference>
<dbReference type="GO" id="GO:0004715">
    <property type="term" value="F:non-membrane spanning protein tyrosine kinase activity"/>
    <property type="evidence" value="ECO:0007669"/>
    <property type="project" value="UniProtKB-EC"/>
</dbReference>
<dbReference type="GO" id="GO:0005524">
    <property type="term" value="F:ATP binding"/>
    <property type="evidence" value="ECO:0007669"/>
    <property type="project" value="UniProtKB-KW"/>
</dbReference>
<keyword evidence="8" id="KW-0812">Transmembrane</keyword>
<evidence type="ECO:0000313" key="11">
    <source>
        <dbReference type="Proteomes" id="UP000306196"/>
    </source>
</evidence>
<gene>
    <name evidence="10" type="ORF">FEM03_02815</name>
</gene>
<dbReference type="EMBL" id="VAUV01000002">
    <property type="protein sequence ID" value="TLD72302.1"/>
    <property type="molecule type" value="Genomic_DNA"/>
</dbReference>
<feature type="domain" description="AAA" evidence="9">
    <location>
        <begin position="544"/>
        <end position="652"/>
    </location>
</feature>
<feature type="transmembrane region" description="Helical" evidence="8">
    <location>
        <begin position="35"/>
        <end position="53"/>
    </location>
</feature>
<reference evidence="10 11" key="1">
    <citation type="submission" date="2019-05" db="EMBL/GenBank/DDBJ databases">
        <title>Verrucobacter flavum gen. nov., sp. nov. a new member of the family Verrucomicrobiaceae.</title>
        <authorList>
            <person name="Szuroczki S."/>
            <person name="Abbaszade G."/>
            <person name="Szabo A."/>
            <person name="Felfoldi T."/>
            <person name="Schumann P."/>
            <person name="Boka K."/>
            <person name="Keki Z."/>
            <person name="Toumi M."/>
            <person name="Toth E."/>
        </authorList>
    </citation>
    <scope>NUCLEOTIDE SEQUENCE [LARGE SCALE GENOMIC DNA]</scope>
    <source>
        <strain evidence="10 11">MG-N-17</strain>
    </source>
</reference>
<evidence type="ECO:0000256" key="8">
    <source>
        <dbReference type="SAM" id="Phobius"/>
    </source>
</evidence>
<dbReference type="EC" id="2.7.10.2" evidence="10"/>
<evidence type="ECO:0000256" key="3">
    <source>
        <dbReference type="ARBA" id="ARBA00022777"/>
    </source>
</evidence>
<feature type="coiled-coil region" evidence="6">
    <location>
        <begin position="351"/>
        <end position="385"/>
    </location>
</feature>
<comment type="caution">
    <text evidence="10">The sequence shown here is derived from an EMBL/GenBank/DDBJ whole genome shotgun (WGS) entry which is preliminary data.</text>
</comment>
<dbReference type="PANTHER" id="PTHR32309:SF31">
    <property type="entry name" value="CAPSULAR EXOPOLYSACCHARIDE FAMILY"/>
    <property type="match status" value="1"/>
</dbReference>
<evidence type="ECO:0000256" key="5">
    <source>
        <dbReference type="ARBA" id="ARBA00023137"/>
    </source>
</evidence>
<feature type="region of interest" description="Disordered" evidence="7">
    <location>
        <begin position="252"/>
        <end position="292"/>
    </location>
</feature>
<name>A0A5R8KJ37_9BACT</name>
<keyword evidence="8" id="KW-0472">Membrane</keyword>
<dbReference type="OrthoDB" id="9775724at2"/>
<dbReference type="Gene3D" id="3.40.50.300">
    <property type="entry name" value="P-loop containing nucleotide triphosphate hydrolases"/>
    <property type="match status" value="1"/>
</dbReference>
<accession>A0A5R8KJ37</accession>
<dbReference type="NCBIfam" id="TIGR01007">
    <property type="entry name" value="eps_fam"/>
    <property type="match status" value="1"/>
</dbReference>
<keyword evidence="4" id="KW-0067">ATP-binding</keyword>
<evidence type="ECO:0000256" key="1">
    <source>
        <dbReference type="ARBA" id="ARBA00022679"/>
    </source>
</evidence>
<protein>
    <submittedName>
        <fullName evidence="10">Polysaccharide biosynthesis tyrosine autokinase</fullName>
        <ecNumber evidence="10">2.7.10.2</ecNumber>
    </submittedName>
</protein>
<dbReference type="AlphaFoldDB" id="A0A5R8KJ37"/>
<keyword evidence="2" id="KW-0547">Nucleotide-binding</keyword>
<proteinExistence type="predicted"/>
<dbReference type="CDD" id="cd05387">
    <property type="entry name" value="BY-kinase"/>
    <property type="match status" value="1"/>
</dbReference>